<dbReference type="PANTHER" id="PTHR30093">
    <property type="entry name" value="GENERAL SECRETION PATHWAY PROTEIN G"/>
    <property type="match status" value="1"/>
</dbReference>
<dbReference type="Pfam" id="PF07963">
    <property type="entry name" value="N_methyl"/>
    <property type="match status" value="1"/>
</dbReference>
<reference evidence="2" key="1">
    <citation type="journal article" date="2020" name="mSystems">
        <title>Genome- and Community-Level Interaction Insights into Carbon Utilization and Element Cycling Functions of Hydrothermarchaeota in Hydrothermal Sediment.</title>
        <authorList>
            <person name="Zhou Z."/>
            <person name="Liu Y."/>
            <person name="Xu W."/>
            <person name="Pan J."/>
            <person name="Luo Z.H."/>
            <person name="Li M."/>
        </authorList>
    </citation>
    <scope>NUCLEOTIDE SEQUENCE [LARGE SCALE GENOMIC DNA]</scope>
    <source>
        <strain evidence="2">SpSt-855</strain>
    </source>
</reference>
<dbReference type="InterPro" id="IPR045584">
    <property type="entry name" value="Pilin-like"/>
</dbReference>
<dbReference type="NCBIfam" id="TIGR02532">
    <property type="entry name" value="IV_pilin_GFxxxE"/>
    <property type="match status" value="1"/>
</dbReference>
<organism evidence="2">
    <name type="scientific">Acidobacterium capsulatum</name>
    <dbReference type="NCBI Taxonomy" id="33075"/>
    <lineage>
        <taxon>Bacteria</taxon>
        <taxon>Pseudomonadati</taxon>
        <taxon>Acidobacteriota</taxon>
        <taxon>Terriglobia</taxon>
        <taxon>Terriglobales</taxon>
        <taxon>Acidobacteriaceae</taxon>
        <taxon>Acidobacterium</taxon>
    </lineage>
</organism>
<protein>
    <submittedName>
        <fullName evidence="2">Prepilin-type N-terminal cleavage/methylation domain-containing protein</fullName>
    </submittedName>
</protein>
<dbReference type="SUPFAM" id="SSF54523">
    <property type="entry name" value="Pili subunits"/>
    <property type="match status" value="1"/>
</dbReference>
<dbReference type="AlphaFoldDB" id="A0A7V4XSK0"/>
<accession>A0A7V4XSK0</accession>
<dbReference type="EMBL" id="DTKL01000041">
    <property type="protein sequence ID" value="HGY94428.1"/>
    <property type="molecule type" value="Genomic_DNA"/>
</dbReference>
<dbReference type="Gene3D" id="3.30.700.10">
    <property type="entry name" value="Glycoprotein, Type 4 Pilin"/>
    <property type="match status" value="1"/>
</dbReference>
<keyword evidence="1" id="KW-1133">Transmembrane helix</keyword>
<dbReference type="InterPro" id="IPR012902">
    <property type="entry name" value="N_methyl_site"/>
</dbReference>
<comment type="caution">
    <text evidence="2">The sequence shown here is derived from an EMBL/GenBank/DDBJ whole genome shotgun (WGS) entry which is preliminary data.</text>
</comment>
<feature type="transmembrane region" description="Helical" evidence="1">
    <location>
        <begin position="15"/>
        <end position="37"/>
    </location>
</feature>
<proteinExistence type="predicted"/>
<evidence type="ECO:0000313" key="2">
    <source>
        <dbReference type="EMBL" id="HGY94428.1"/>
    </source>
</evidence>
<keyword evidence="1" id="KW-0472">Membrane</keyword>
<name>A0A7V4XSK0_9BACT</name>
<keyword evidence="1" id="KW-0812">Transmembrane</keyword>
<gene>
    <name evidence="2" type="ORF">ENW50_07050</name>
</gene>
<sequence length="172" mass="18347">MPHRPEVQRPFSPEGGFTLMELLIVISIMLILMLIAIPNMLNIRAQANETSALQSLHAVQEAETQYEANYPQNGYACSLSALGGEGKSGPPSPQAAQLLPNDLASGQKSGYTFNIVNCTKTTVNDHDLITSYEVTAVPQAVGKTGHRGFCLDMSGEIKSDPSGGTNCTVPLQ</sequence>
<evidence type="ECO:0000256" key="1">
    <source>
        <dbReference type="SAM" id="Phobius"/>
    </source>
</evidence>